<dbReference type="Proteomes" id="UP000694556">
    <property type="component" value="Chromosome 28"/>
</dbReference>
<keyword evidence="9" id="KW-1017">Isopeptide bond</keyword>
<evidence type="ECO:0000256" key="18">
    <source>
        <dbReference type="RuleBase" id="RU000686"/>
    </source>
</evidence>
<reference evidence="20" key="1">
    <citation type="submission" date="2018-09" db="EMBL/GenBank/DDBJ databases">
        <title>Common duck and Muscovy duck high density SNP chip.</title>
        <authorList>
            <person name="Vignal A."/>
            <person name="Thebault N."/>
            <person name="Warren W.C."/>
        </authorList>
    </citation>
    <scope>NUCLEOTIDE SEQUENCE [LARGE SCALE GENOMIC DNA]</scope>
</reference>
<feature type="region of interest" description="Disordered" evidence="19">
    <location>
        <begin position="178"/>
        <end position="521"/>
    </location>
</feature>
<feature type="compositionally biased region" description="Acidic residues" evidence="19">
    <location>
        <begin position="212"/>
        <end position="221"/>
    </location>
</feature>
<keyword evidence="11 18" id="KW-0493">Microtubule</keyword>
<feature type="compositionally biased region" description="Polar residues" evidence="19">
    <location>
        <begin position="408"/>
        <end position="417"/>
    </location>
</feature>
<dbReference type="GO" id="GO:0008017">
    <property type="term" value="F:microtubule binding"/>
    <property type="evidence" value="ECO:0007669"/>
    <property type="project" value="InterPro"/>
</dbReference>
<evidence type="ECO:0000256" key="5">
    <source>
        <dbReference type="ARBA" id="ARBA00004514"/>
    </source>
</evidence>
<dbReference type="GO" id="GO:0005829">
    <property type="term" value="C:cytosol"/>
    <property type="evidence" value="ECO:0007669"/>
    <property type="project" value="UniProtKB-SubCell"/>
</dbReference>
<evidence type="ECO:0000256" key="19">
    <source>
        <dbReference type="SAM" id="MobiDB-lite"/>
    </source>
</evidence>
<dbReference type="InterPro" id="IPR027324">
    <property type="entry name" value="MAP2/MAP4/Tau"/>
</dbReference>
<feature type="compositionally biased region" description="Basic and acidic residues" evidence="19">
    <location>
        <begin position="254"/>
        <end position="268"/>
    </location>
</feature>
<keyword evidence="8 18" id="KW-0963">Cytoplasm</keyword>
<keyword evidence="7" id="KW-0488">Methylation</keyword>
<feature type="compositionally biased region" description="Basic and acidic residues" evidence="19">
    <location>
        <begin position="1"/>
        <end position="22"/>
    </location>
</feature>
<feature type="compositionally biased region" description="Basic and acidic residues" evidence="19">
    <location>
        <begin position="375"/>
        <end position="392"/>
    </location>
</feature>
<evidence type="ECO:0000256" key="4">
    <source>
        <dbReference type="ARBA" id="ARBA00004489"/>
    </source>
</evidence>
<evidence type="ECO:0000256" key="14">
    <source>
        <dbReference type="ARBA" id="ARBA00022990"/>
    </source>
</evidence>
<keyword evidence="6" id="KW-1003">Cell membrane</keyword>
<proteinExistence type="predicted"/>
<dbReference type="InterPro" id="IPR002955">
    <property type="entry name" value="Tau"/>
</dbReference>
<feature type="compositionally biased region" description="Basic and acidic residues" evidence="19">
    <location>
        <begin position="275"/>
        <end position="295"/>
    </location>
</feature>
<evidence type="ECO:0000256" key="1">
    <source>
        <dbReference type="ARBA" id="ARBA00004245"/>
    </source>
</evidence>
<dbReference type="GO" id="GO:0030424">
    <property type="term" value="C:axon"/>
    <property type="evidence" value="ECO:0007669"/>
    <property type="project" value="UniProtKB-SubCell"/>
</dbReference>
<keyword evidence="16 18" id="KW-0206">Cytoskeleton</keyword>
<dbReference type="Ensembl" id="ENSCMMT00000016456.1">
    <property type="protein sequence ID" value="ENSCMMP00000014956.1"/>
    <property type="gene ID" value="ENSCMMG00000009321.1"/>
</dbReference>
<feature type="region of interest" description="Disordered" evidence="19">
    <location>
        <begin position="1"/>
        <end position="156"/>
    </location>
</feature>
<keyword evidence="10" id="KW-0597">Phosphoprotein</keyword>
<comment type="subcellular location">
    <subcellularLocation>
        <location evidence="3">Cell membrane</location>
        <topology evidence="3">Peripheral membrane protein</topology>
        <orientation evidence="3">Cytoplasmic side</orientation>
    </subcellularLocation>
    <subcellularLocation>
        <location evidence="4">Cell projection</location>
        <location evidence="4">Axon</location>
    </subcellularLocation>
    <subcellularLocation>
        <location evidence="2">Cell projection</location>
        <location evidence="2">Dendrite</location>
    </subcellularLocation>
    <subcellularLocation>
        <location evidence="1 18">Cytoplasm</location>
        <location evidence="1 18">Cytoskeleton</location>
    </subcellularLocation>
    <subcellularLocation>
        <location evidence="5">Cytoplasm</location>
        <location evidence="5">Cytosol</location>
    </subcellularLocation>
</comment>
<dbReference type="AlphaFoldDB" id="A0A8C3C7M0"/>
<dbReference type="GO" id="GO:0005886">
    <property type="term" value="C:plasma membrane"/>
    <property type="evidence" value="ECO:0007669"/>
    <property type="project" value="UniProtKB-SubCell"/>
</dbReference>
<evidence type="ECO:0000256" key="13">
    <source>
        <dbReference type="ARBA" id="ARBA00022843"/>
    </source>
</evidence>
<feature type="compositionally biased region" description="Basic and acidic residues" evidence="19">
    <location>
        <begin position="200"/>
        <end position="211"/>
    </location>
</feature>
<feature type="compositionally biased region" description="Polar residues" evidence="19">
    <location>
        <begin position="41"/>
        <end position="52"/>
    </location>
</feature>
<evidence type="ECO:0000256" key="9">
    <source>
        <dbReference type="ARBA" id="ARBA00022499"/>
    </source>
</evidence>
<dbReference type="PANTHER" id="PTHR11501:SF14">
    <property type="entry name" value="MICROTUBULE-ASSOCIATED PROTEIN TAU"/>
    <property type="match status" value="1"/>
</dbReference>
<dbReference type="PANTHER" id="PTHR11501">
    <property type="entry name" value="MICROTUBULE-ASSOCIATED PROTEIN"/>
    <property type="match status" value="1"/>
</dbReference>
<dbReference type="GO" id="GO:0030425">
    <property type="term" value="C:dendrite"/>
    <property type="evidence" value="ECO:0007669"/>
    <property type="project" value="UniProtKB-SubCell"/>
</dbReference>
<evidence type="ECO:0000256" key="2">
    <source>
        <dbReference type="ARBA" id="ARBA00004279"/>
    </source>
</evidence>
<dbReference type="PRINTS" id="PR01261">
    <property type="entry name" value="TAUPROTEIN"/>
</dbReference>
<evidence type="ECO:0000313" key="21">
    <source>
        <dbReference type="Proteomes" id="UP000694556"/>
    </source>
</evidence>
<keyword evidence="15" id="KW-0472">Membrane</keyword>
<evidence type="ECO:0000256" key="8">
    <source>
        <dbReference type="ARBA" id="ARBA00022490"/>
    </source>
</evidence>
<evidence type="ECO:0000256" key="12">
    <source>
        <dbReference type="ARBA" id="ARBA00022737"/>
    </source>
</evidence>
<keyword evidence="13" id="KW-0832">Ubl conjugation</keyword>
<evidence type="ECO:0000256" key="3">
    <source>
        <dbReference type="ARBA" id="ARBA00004413"/>
    </source>
</evidence>
<dbReference type="GO" id="GO:0031175">
    <property type="term" value="P:neuron projection development"/>
    <property type="evidence" value="ECO:0007669"/>
    <property type="project" value="TreeGrafter"/>
</dbReference>
<dbReference type="GO" id="GO:0005874">
    <property type="term" value="C:microtubule"/>
    <property type="evidence" value="ECO:0007669"/>
    <property type="project" value="UniProtKB-KW"/>
</dbReference>
<reference evidence="20" key="2">
    <citation type="submission" date="2025-08" db="UniProtKB">
        <authorList>
            <consortium name="Ensembl"/>
        </authorList>
    </citation>
    <scope>IDENTIFICATION</scope>
</reference>
<keyword evidence="21" id="KW-1185">Reference proteome</keyword>
<evidence type="ECO:0000256" key="7">
    <source>
        <dbReference type="ARBA" id="ARBA00022481"/>
    </source>
</evidence>
<protein>
    <recommendedName>
        <fullName evidence="18">Microtubule-associated protein</fullName>
    </recommendedName>
</protein>
<feature type="compositionally biased region" description="Basic and acidic residues" evidence="19">
    <location>
        <begin position="448"/>
        <end position="459"/>
    </location>
</feature>
<keyword evidence="14" id="KW-0007">Acetylation</keyword>
<dbReference type="Pfam" id="PF00418">
    <property type="entry name" value="Tubulin-binding"/>
    <property type="match status" value="5"/>
</dbReference>
<dbReference type="PROSITE" id="PS51491">
    <property type="entry name" value="TAU_MAP_2"/>
    <property type="match status" value="5"/>
</dbReference>
<dbReference type="GO" id="GO:0000226">
    <property type="term" value="P:microtubule cytoskeleton organization"/>
    <property type="evidence" value="ECO:0007669"/>
    <property type="project" value="TreeGrafter"/>
</dbReference>
<keyword evidence="17" id="KW-0966">Cell projection</keyword>
<sequence>MAEQRQDVTTMEDHAAGQEKHIPSGYPLQIPVDDGSDEPVSETSDAKSTPTTEAEEAGVGATPNLEDHAAGDAAQAPGEPGSPELQPGPKEPVGDAIKRESQPTKQVAGALREPPPSQEPKAAPTRIEVTIPIPLDMYQDSRPPEDDEVWDHRGREGIGVASELGAELGADVSAAGLAAAGGTADPRSKDGPSPLHTRAPLKEDASRREGDEDRDIDETSEQDLPSLLGQRVSPGPEAGFCAAATKEALEESAFGEKKSHDGLRDTPREALPGETEARKAEEDQEERRQPERGEEYTDTAPPEPSAATSQAEAEPGEGEDAGALLETPSLPARLQDQDAALEEAVPEAGGRRTPRKKPSAPAADKAGSRVPLLKARIDSKDKEGAEAEEKKPKGPGGTKAATPRSAAGQAQRNSANATRIPAKTPTAPKTPPSSGRKEQKKPPPAAAKSEKGEQPKSGDRSGYSSPGSPGTPGSRSRTPSLPTPPAREPKKVAVVRTPPKSPASAKSRIQPSAAPMPDLKNVKSKIGSTENLKHQPGGGKVQIINKKLDFSSVQSKCGSKDNIKHIPGGGSVQIVNKKLDYSSVQSRCGSKDNIKHVPGGGSVQIVYKPVDLSHVTSKCGSLGNIHHKPGGGQVEVKSEKLDFKDKVQSKIGSLDNISHVPGGGNKKREKGKEDKTCPQAARTPSPDPAGLQSLVLEPPTPPESQPPALHLAGEGTN</sequence>
<reference evidence="20" key="3">
    <citation type="submission" date="2025-09" db="UniProtKB">
        <authorList>
            <consortium name="Ensembl"/>
        </authorList>
    </citation>
    <scope>IDENTIFICATION</scope>
</reference>
<evidence type="ECO:0000256" key="16">
    <source>
        <dbReference type="ARBA" id="ARBA00023212"/>
    </source>
</evidence>
<accession>A0A8C3C7M0</accession>
<feature type="region of interest" description="Disordered" evidence="19">
    <location>
        <begin position="650"/>
        <end position="717"/>
    </location>
</feature>
<name>A0A8C3C7M0_CAIMO</name>
<evidence type="ECO:0000256" key="10">
    <source>
        <dbReference type="ARBA" id="ARBA00022553"/>
    </source>
</evidence>
<evidence type="ECO:0000313" key="20">
    <source>
        <dbReference type="Ensembl" id="ENSCMMP00000014956.1"/>
    </source>
</evidence>
<dbReference type="PROSITE" id="PS00229">
    <property type="entry name" value="TAU_MAP_1"/>
    <property type="match status" value="3"/>
</dbReference>
<dbReference type="InterPro" id="IPR001084">
    <property type="entry name" value="MAP_tubulin-bd_rpt"/>
</dbReference>
<evidence type="ECO:0000256" key="15">
    <source>
        <dbReference type="ARBA" id="ARBA00023136"/>
    </source>
</evidence>
<keyword evidence="12" id="KW-0677">Repeat</keyword>
<evidence type="ECO:0000256" key="11">
    <source>
        <dbReference type="ARBA" id="ARBA00022701"/>
    </source>
</evidence>
<organism evidence="20 21">
    <name type="scientific">Cairina moschata</name>
    <name type="common">Muscovy duck</name>
    <dbReference type="NCBI Taxonomy" id="8855"/>
    <lineage>
        <taxon>Eukaryota</taxon>
        <taxon>Metazoa</taxon>
        <taxon>Chordata</taxon>
        <taxon>Craniata</taxon>
        <taxon>Vertebrata</taxon>
        <taxon>Euteleostomi</taxon>
        <taxon>Archelosauria</taxon>
        <taxon>Archosauria</taxon>
        <taxon>Dinosauria</taxon>
        <taxon>Saurischia</taxon>
        <taxon>Theropoda</taxon>
        <taxon>Coelurosauria</taxon>
        <taxon>Aves</taxon>
        <taxon>Neognathae</taxon>
        <taxon>Galloanserae</taxon>
        <taxon>Anseriformes</taxon>
        <taxon>Anatidae</taxon>
        <taxon>Anatinae</taxon>
        <taxon>Cairina</taxon>
    </lineage>
</organism>
<evidence type="ECO:0000256" key="17">
    <source>
        <dbReference type="ARBA" id="ARBA00023273"/>
    </source>
</evidence>
<feature type="compositionally biased region" description="Low complexity" evidence="19">
    <location>
        <begin position="460"/>
        <end position="480"/>
    </location>
</feature>
<feature type="compositionally biased region" description="Basic and acidic residues" evidence="19">
    <location>
        <begin position="92"/>
        <end position="102"/>
    </location>
</feature>
<evidence type="ECO:0000256" key="6">
    <source>
        <dbReference type="ARBA" id="ARBA00022475"/>
    </source>
</evidence>